<comment type="function">
    <text evidence="1">May play a role in vesicular transport from endoplasmic reticulum to Golgi.</text>
</comment>
<comment type="similarity">
    <text evidence="8">Belongs to the TRAPP small subunits family. BET5 subfamily.</text>
</comment>
<dbReference type="GO" id="GO:0005783">
    <property type="term" value="C:endoplasmic reticulum"/>
    <property type="evidence" value="ECO:0007669"/>
    <property type="project" value="UniProtKB-SubCell"/>
</dbReference>
<dbReference type="AlphaFoldDB" id="F6VI35"/>
<keyword evidence="13" id="KW-1185">Reference proteome</keyword>
<comment type="subunit">
    <text evidence="9">Part of the multisubunit transport protein particle (TRAPP) complex. The heterodimer TRAPPC6B-TRAPPC3 interacts with TRAPPC1 likely providing a core for TRAPP complex formation.</text>
</comment>
<dbReference type="FunFam" id="3.30.450.70:FF:000004">
    <property type="entry name" value="Trafficking protein particle complex 1"/>
    <property type="match status" value="1"/>
</dbReference>
<evidence type="ECO:0000256" key="4">
    <source>
        <dbReference type="ARBA" id="ARBA00022448"/>
    </source>
</evidence>
<organism evidence="12 13">
    <name type="scientific">Ornithorhynchus anatinus</name>
    <name type="common">Duckbill platypus</name>
    <dbReference type="NCBI Taxonomy" id="9258"/>
    <lineage>
        <taxon>Eukaryota</taxon>
        <taxon>Metazoa</taxon>
        <taxon>Chordata</taxon>
        <taxon>Craniata</taxon>
        <taxon>Vertebrata</taxon>
        <taxon>Euteleostomi</taxon>
        <taxon>Mammalia</taxon>
        <taxon>Monotremata</taxon>
        <taxon>Ornithorhynchidae</taxon>
        <taxon>Ornithorhynchus</taxon>
    </lineage>
</organism>
<evidence type="ECO:0000256" key="1">
    <source>
        <dbReference type="ARBA" id="ARBA00002910"/>
    </source>
</evidence>
<dbReference type="SMART" id="SM01399">
    <property type="entry name" value="Sybindin"/>
    <property type="match status" value="1"/>
</dbReference>
<reference evidence="12 13" key="1">
    <citation type="journal article" date="2008" name="Nature">
        <title>Genome analysis of the platypus reveals unique signatures of evolution.</title>
        <authorList>
            <person name="Warren W.C."/>
            <person name="Hillier L.W."/>
            <person name="Marshall Graves J.A."/>
            <person name="Birney E."/>
            <person name="Ponting C.P."/>
            <person name="Grutzner F."/>
            <person name="Belov K."/>
            <person name="Miller W."/>
            <person name="Clarke L."/>
            <person name="Chinwalla A.T."/>
            <person name="Yang S.P."/>
            <person name="Heger A."/>
            <person name="Locke D.P."/>
            <person name="Miethke P."/>
            <person name="Waters P.D."/>
            <person name="Veyrunes F."/>
            <person name="Fulton L."/>
            <person name="Fulton B."/>
            <person name="Graves T."/>
            <person name="Wallis J."/>
            <person name="Puente X.S."/>
            <person name="Lopez-Otin C."/>
            <person name="Ordonez G.R."/>
            <person name="Eichler E.E."/>
            <person name="Chen L."/>
            <person name="Cheng Z."/>
            <person name="Deakin J.E."/>
            <person name="Alsop A."/>
            <person name="Thompson K."/>
            <person name="Kirby P."/>
            <person name="Papenfuss A.T."/>
            <person name="Wakefield M.J."/>
            <person name="Olender T."/>
            <person name="Lancet D."/>
            <person name="Huttley G.A."/>
            <person name="Smit A.F."/>
            <person name="Pask A."/>
            <person name="Temple-Smith P."/>
            <person name="Batzer M.A."/>
            <person name="Walker J.A."/>
            <person name="Konkel M.K."/>
            <person name="Harris R.S."/>
            <person name="Whittington C.M."/>
            <person name="Wong E.S."/>
            <person name="Gemmell N.J."/>
            <person name="Buschiazzo E."/>
            <person name="Vargas Jentzsch I.M."/>
            <person name="Merkel A."/>
            <person name="Schmitz J."/>
            <person name="Zemann A."/>
            <person name="Churakov G."/>
            <person name="Kriegs J.O."/>
            <person name="Brosius J."/>
            <person name="Murchison E.P."/>
            <person name="Sachidanandam R."/>
            <person name="Smith C."/>
            <person name="Hannon G.J."/>
            <person name="Tsend-Ayush E."/>
            <person name="McMillan D."/>
            <person name="Attenborough R."/>
            <person name="Rens W."/>
            <person name="Ferguson-Smith M."/>
            <person name="Lefevre C.M."/>
            <person name="Sharp J.A."/>
            <person name="Nicholas K.R."/>
            <person name="Ray D.A."/>
            <person name="Kube M."/>
            <person name="Reinhardt R."/>
            <person name="Pringle T.H."/>
            <person name="Taylor J."/>
            <person name="Jones R.C."/>
            <person name="Nixon B."/>
            <person name="Dacheux J.L."/>
            <person name="Niwa H."/>
            <person name="Sekita Y."/>
            <person name="Huang X."/>
            <person name="Stark A."/>
            <person name="Kheradpour P."/>
            <person name="Kellis M."/>
            <person name="Flicek P."/>
            <person name="Chen Y."/>
            <person name="Webber C."/>
            <person name="Hardison R."/>
            <person name="Nelson J."/>
            <person name="Hallsworth-Pepin K."/>
            <person name="Delehaunty K."/>
            <person name="Markovic C."/>
            <person name="Minx P."/>
            <person name="Feng Y."/>
            <person name="Kremitzki C."/>
            <person name="Mitreva M."/>
            <person name="Glasscock J."/>
            <person name="Wylie T."/>
            <person name="Wohldmann P."/>
            <person name="Thiru P."/>
            <person name="Nhan M.N."/>
            <person name="Pohl C.S."/>
            <person name="Smith S.M."/>
            <person name="Hou S."/>
            <person name="Nefedov M."/>
            <person name="de Jong P.J."/>
            <person name="Renfree M.B."/>
            <person name="Mardis E.R."/>
            <person name="Wilson R.K."/>
        </authorList>
    </citation>
    <scope>NUCLEOTIDE SEQUENCE [LARGE SCALE GENOMIC DNA]</scope>
    <source>
        <strain evidence="12 13">Glennie</strain>
    </source>
</reference>
<dbReference type="InterPro" id="IPR007233">
    <property type="entry name" value="TRAPPC"/>
</dbReference>
<dbReference type="GO" id="GO:0006888">
    <property type="term" value="P:endoplasmic reticulum to Golgi vesicle-mediated transport"/>
    <property type="evidence" value="ECO:0000318"/>
    <property type="project" value="GO_Central"/>
</dbReference>
<evidence type="ECO:0000256" key="2">
    <source>
        <dbReference type="ARBA" id="ARBA00004222"/>
    </source>
</evidence>
<dbReference type="PANTHER" id="PTHR23249:SF16">
    <property type="entry name" value="TRAFFICKING PROTEIN PARTICLE COMPLEX SUBUNIT 1"/>
    <property type="match status" value="1"/>
</dbReference>
<gene>
    <name evidence="12" type="primary">TRAPPC1</name>
</gene>
<dbReference type="Pfam" id="PF04099">
    <property type="entry name" value="Sybindin"/>
    <property type="match status" value="1"/>
</dbReference>
<evidence type="ECO:0000313" key="12">
    <source>
        <dbReference type="Ensembl" id="ENSOANP00000022660.2"/>
    </source>
</evidence>
<evidence type="ECO:0000256" key="7">
    <source>
        <dbReference type="ARBA" id="ARBA00023034"/>
    </source>
</evidence>
<name>F6VI35_ORNAN</name>
<dbReference type="Proteomes" id="UP000002279">
    <property type="component" value="Chromosome X5"/>
</dbReference>
<reference evidence="12" key="3">
    <citation type="submission" date="2025-09" db="UniProtKB">
        <authorList>
            <consortium name="Ensembl"/>
        </authorList>
    </citation>
    <scope>IDENTIFICATION</scope>
    <source>
        <strain evidence="12">Glennie</strain>
    </source>
</reference>
<sequence length="278" mass="30183">MLGRKKDRSSLLLLLPAKTVGRARAAWPPRARAPAPPAPPPGLARANAPPPRRGRALARACPPRLGSVSRAPALASPQPPPCREAGAAILEEGSGAGAVRGGVWRPPLGVAGSGSGQRAAAPRVAPEEGVSGRMTVHNLYLFDRNGVCLHYSEWHRKKHAGIPKEEEYKLMYGMLFSIRSFVSKMSPLDMKEGFLAFQTSRYKLHYYETPTGLKVVMNTDLGVGSIRDVLHHIYSGIYVEFVVKNPLCPLGEAVQSELFRTRLDAYVRGLPFFSARAA</sequence>
<evidence type="ECO:0000256" key="9">
    <source>
        <dbReference type="ARBA" id="ARBA00062874"/>
    </source>
</evidence>
<dbReference type="Gene3D" id="3.30.450.70">
    <property type="match status" value="1"/>
</dbReference>
<evidence type="ECO:0000256" key="5">
    <source>
        <dbReference type="ARBA" id="ARBA00022824"/>
    </source>
</evidence>
<evidence type="ECO:0000256" key="8">
    <source>
        <dbReference type="ARBA" id="ARBA00038167"/>
    </source>
</evidence>
<keyword evidence="6" id="KW-0931">ER-Golgi transport</keyword>
<dbReference type="CDD" id="cd14855">
    <property type="entry name" value="TRAPPC1_MUM2"/>
    <property type="match status" value="1"/>
</dbReference>
<evidence type="ECO:0000256" key="10">
    <source>
        <dbReference type="ARBA" id="ARBA00068377"/>
    </source>
</evidence>
<feature type="region of interest" description="Disordered" evidence="11">
    <location>
        <begin position="22"/>
        <end position="58"/>
    </location>
</feature>
<evidence type="ECO:0000313" key="13">
    <source>
        <dbReference type="Proteomes" id="UP000002279"/>
    </source>
</evidence>
<keyword evidence="5" id="KW-0256">Endoplasmic reticulum</keyword>
<dbReference type="SUPFAM" id="SSF64356">
    <property type="entry name" value="SNARE-like"/>
    <property type="match status" value="1"/>
</dbReference>
<proteinExistence type="inferred from homology"/>
<dbReference type="eggNOG" id="KOG3368">
    <property type="taxonomic scope" value="Eukaryota"/>
</dbReference>
<keyword evidence="4" id="KW-0813">Transport</keyword>
<keyword evidence="7" id="KW-0333">Golgi apparatus</keyword>
<dbReference type="Bgee" id="ENSOANG00000014378">
    <property type="expression patterns" value="Expressed in testis and 7 other cell types or tissues"/>
</dbReference>
<dbReference type="GeneTree" id="ENSGT00940000153761"/>
<dbReference type="PANTHER" id="PTHR23249">
    <property type="entry name" value="TRAFFICKING PROTEIN PARTICLE COMPLEX SUBUNIT"/>
    <property type="match status" value="1"/>
</dbReference>
<dbReference type="GO" id="GO:0005794">
    <property type="term" value="C:Golgi apparatus"/>
    <property type="evidence" value="ECO:0007669"/>
    <property type="project" value="UniProtKB-SubCell"/>
</dbReference>
<protein>
    <recommendedName>
        <fullName evidence="10">Trafficking protein particle complex subunit 1</fullName>
    </recommendedName>
</protein>
<comment type="subcellular location">
    <subcellularLocation>
        <location evidence="3">Endoplasmic reticulum</location>
    </subcellularLocation>
    <subcellularLocation>
        <location evidence="2">Golgi apparatus</location>
        <location evidence="2">cis-Golgi network</location>
    </subcellularLocation>
</comment>
<dbReference type="STRING" id="9258.ENSOANP00000022660"/>
<accession>F6VI35</accession>
<evidence type="ECO:0000256" key="3">
    <source>
        <dbReference type="ARBA" id="ARBA00004240"/>
    </source>
</evidence>
<feature type="compositionally biased region" description="Low complexity" evidence="11">
    <location>
        <begin position="22"/>
        <end position="33"/>
    </location>
</feature>
<dbReference type="Ensembl" id="ENSOANT00000022664.3">
    <property type="protein sequence ID" value="ENSOANP00000022660.2"/>
    <property type="gene ID" value="ENSOANG00000014378.3"/>
</dbReference>
<dbReference type="HOGENOM" id="CLU_053380_4_1_1"/>
<evidence type="ECO:0000256" key="11">
    <source>
        <dbReference type="SAM" id="MobiDB-lite"/>
    </source>
</evidence>
<reference evidence="12" key="2">
    <citation type="submission" date="2025-08" db="UniProtKB">
        <authorList>
            <consortium name="Ensembl"/>
        </authorList>
    </citation>
    <scope>IDENTIFICATION</scope>
    <source>
        <strain evidence="12">Glennie</strain>
    </source>
</reference>
<dbReference type="InParanoid" id="F6VI35"/>
<dbReference type="InterPro" id="IPR011012">
    <property type="entry name" value="Longin-like_dom_sf"/>
</dbReference>
<evidence type="ECO:0000256" key="6">
    <source>
        <dbReference type="ARBA" id="ARBA00022892"/>
    </source>
</evidence>
<dbReference type="GO" id="GO:0030008">
    <property type="term" value="C:TRAPP complex"/>
    <property type="evidence" value="ECO:0000318"/>
    <property type="project" value="GO_Central"/>
</dbReference>
<dbReference type="FunCoup" id="F6VI35">
    <property type="interactions" value="1431"/>
</dbReference>